<dbReference type="InterPro" id="IPR013087">
    <property type="entry name" value="Znf_C2H2_type"/>
</dbReference>
<protein>
    <recommendedName>
        <fullName evidence="15">Transcription factor STP1</fullName>
    </recommendedName>
</protein>
<comment type="subcellular location">
    <subcellularLocation>
        <location evidence="2">Cell membrane</location>
        <topology evidence="2">Peripheral membrane protein</topology>
        <orientation evidence="2">Cytoplasmic side</orientation>
    </subcellularLocation>
    <subcellularLocation>
        <location evidence="1">Nucleus</location>
    </subcellularLocation>
</comment>
<evidence type="ECO:0000256" key="15">
    <source>
        <dbReference type="ARBA" id="ARBA00073838"/>
    </source>
</evidence>
<keyword evidence="5" id="KW-0479">Metal-binding</keyword>
<reference evidence="19" key="2">
    <citation type="journal article" date="2003" name="Nature">
        <title>Yeast genome duplication was followed by asynchronous differentiation of duplicated genes.</title>
        <authorList>
            <person name="Langkjaer R.B."/>
            <person name="Cliften P.F."/>
            <person name="Johnston M."/>
            <person name="Piskur J."/>
        </authorList>
    </citation>
    <scope>NUCLEOTIDE SEQUENCE</scope>
    <source>
        <strain evidence="19">CBS3082</strain>
    </source>
</reference>
<evidence type="ECO:0000256" key="1">
    <source>
        <dbReference type="ARBA" id="ARBA00004123"/>
    </source>
</evidence>
<comment type="subunit">
    <text evidence="13">Interacts (via Region II) with SSY5; protease component of the SPS-sensor.</text>
</comment>
<evidence type="ECO:0000256" key="16">
    <source>
        <dbReference type="PROSITE-ProRule" id="PRU00042"/>
    </source>
</evidence>
<keyword evidence="6" id="KW-0677">Repeat</keyword>
<dbReference type="GO" id="GO:0000981">
    <property type="term" value="F:DNA-binding transcription factor activity, RNA polymerase II-specific"/>
    <property type="evidence" value="ECO:0007669"/>
    <property type="project" value="TreeGrafter"/>
</dbReference>
<evidence type="ECO:0000256" key="17">
    <source>
        <dbReference type="SAM" id="MobiDB-lite"/>
    </source>
</evidence>
<feature type="domain" description="C2H2-type" evidence="18">
    <location>
        <begin position="162"/>
        <end position="189"/>
    </location>
</feature>
<keyword evidence="7 16" id="KW-0863">Zinc-finger</keyword>
<evidence type="ECO:0000256" key="5">
    <source>
        <dbReference type="ARBA" id="ARBA00022723"/>
    </source>
</evidence>
<dbReference type="SUPFAM" id="SSF57667">
    <property type="entry name" value="beta-beta-alpha zinc fingers"/>
    <property type="match status" value="1"/>
</dbReference>
<keyword evidence="11" id="KW-0865">Zymogen</keyword>
<comment type="function">
    <text evidence="14">Transcription factor involved in the regulation of gene expression in response to extracellular amino acid levels. Synthesized as latent cytoplasmic precursor, which, upon a signal initiated by the plasma membrane SPS (SSY1-PTR3-SSY5) amino acid sensor system, becomes proteolytically activated and relocates to the nucleus, where it induces the expression of SPS-sensor-regulated genes, including the amino-acid permeases AGP1, BAP2, BAP3 and GNP1. Binding to promoters is facilitated by DAL81. Involved in the repression of genes subject to nitrogen catabolite repression and genes involved in stress response. Negatively regulated by inner nuclear membrane proteins ASI1, ASI2 and ASI3, which prevent unprocessed precursor forms that escape cytoplasmic anchoring from inducing SPS-sensor-regulated genes. May be involved in pre-tRNA splicing.</text>
</comment>
<evidence type="ECO:0000256" key="8">
    <source>
        <dbReference type="ARBA" id="ARBA00022833"/>
    </source>
</evidence>
<evidence type="ECO:0000256" key="11">
    <source>
        <dbReference type="ARBA" id="ARBA00023145"/>
    </source>
</evidence>
<evidence type="ECO:0000256" key="14">
    <source>
        <dbReference type="ARBA" id="ARBA00057128"/>
    </source>
</evidence>
<dbReference type="EMBL" id="AY145025">
    <property type="protein sequence ID" value="AAO32587.1"/>
    <property type="molecule type" value="Genomic_DNA"/>
</dbReference>
<evidence type="ECO:0000256" key="12">
    <source>
        <dbReference type="ARBA" id="ARBA00023242"/>
    </source>
</evidence>
<keyword evidence="9" id="KW-0238">DNA-binding</keyword>
<dbReference type="GO" id="GO:0045944">
    <property type="term" value="P:positive regulation of transcription by RNA polymerase II"/>
    <property type="evidence" value="ECO:0007669"/>
    <property type="project" value="UniProtKB-ARBA"/>
</dbReference>
<evidence type="ECO:0000256" key="3">
    <source>
        <dbReference type="ARBA" id="ARBA00022475"/>
    </source>
</evidence>
<dbReference type="PANTHER" id="PTHR24396:SF19">
    <property type="entry name" value="FI01119P"/>
    <property type="match status" value="1"/>
</dbReference>
<reference evidence="19" key="1">
    <citation type="submission" date="2002-08" db="EMBL/GenBank/DDBJ databases">
        <authorList>
            <person name="Langkjaer R.B."/>
            <person name="Cliften P.F."/>
            <person name="Johnston M."/>
            <person name="Piskur J."/>
        </authorList>
    </citation>
    <scope>NUCLEOTIDE SEQUENCE</scope>
    <source>
        <strain evidence="19">CBS3082</strain>
    </source>
</reference>
<keyword evidence="8" id="KW-0862">Zinc</keyword>
<keyword evidence="3" id="KW-1003">Cell membrane</keyword>
<feature type="compositionally biased region" description="Basic and acidic residues" evidence="17">
    <location>
        <begin position="55"/>
        <end position="66"/>
    </location>
</feature>
<dbReference type="PROSITE" id="PS00028">
    <property type="entry name" value="ZINC_FINGER_C2H2_1"/>
    <property type="match status" value="1"/>
</dbReference>
<keyword evidence="4" id="KW-0819">tRNA processing</keyword>
<keyword evidence="12" id="KW-0539">Nucleus</keyword>
<dbReference type="GO" id="GO:0000978">
    <property type="term" value="F:RNA polymerase II cis-regulatory region sequence-specific DNA binding"/>
    <property type="evidence" value="ECO:0007669"/>
    <property type="project" value="TreeGrafter"/>
</dbReference>
<dbReference type="SMART" id="SM00355">
    <property type="entry name" value="ZnF_C2H2"/>
    <property type="match status" value="2"/>
</dbReference>
<proteinExistence type="predicted"/>
<sequence length="517" mass="58453">MQYKYKLLKQIKQANRMPIVSLLDTETSVLKRLSLKVVSFFKKFANAVIIAHPEEPQEQTHKKESTTRQNPSLFPSRNNVDNSLSLNSTVVPCSMDISTLQSPMSLTRTPEGAMEWRLNDPASIMPGNALPISPSSGSESKHDSQNPKDGEEIDDEEQRGKYVCHYCDAEFRIRGYLTRHIKKHAVEKAYHCPFFNSKLPPESRCHTTGGFSRRDTYKTHLKSRHFIYPKGIKTQERNKSSGNCSHCGEWFENTEKWIENHIETGDCTGLPEGFVGRVKNSRKSGKLKMIKTSTGHSRFISTAQSVIEPNVLLNKDAIEAMAIVVNETRSHGNVQPAITKMGDNRLMLRSENFKGAPKPKKNKLKKIQMKKSPGEECLASTVSSHDSFLSPMDETPLDEICLSMDLSPVEDGALEPVNTGSSVSSHEICKKTDVLSFPVAAVKIPPIDFNDPCNVPLDMEQCSMYPLIEEQFYKPIEKPHINETLDRQMDPVLVSERQMRETQQYLNFYNSTFHSNL</sequence>
<name>Q875P4_LACKL</name>
<evidence type="ECO:0000256" key="4">
    <source>
        <dbReference type="ARBA" id="ARBA00022694"/>
    </source>
</evidence>
<evidence type="ECO:0000256" key="13">
    <source>
        <dbReference type="ARBA" id="ARBA00038616"/>
    </source>
</evidence>
<dbReference type="AlphaFoldDB" id="Q875P4"/>
<evidence type="ECO:0000259" key="18">
    <source>
        <dbReference type="PROSITE" id="PS50157"/>
    </source>
</evidence>
<keyword evidence="10" id="KW-0472">Membrane</keyword>
<feature type="compositionally biased region" description="Polar residues" evidence="17">
    <location>
        <begin position="67"/>
        <end position="81"/>
    </location>
</feature>
<dbReference type="InterPro" id="IPR036236">
    <property type="entry name" value="Znf_C2H2_sf"/>
</dbReference>
<evidence type="ECO:0000256" key="2">
    <source>
        <dbReference type="ARBA" id="ARBA00004413"/>
    </source>
</evidence>
<dbReference type="GO" id="GO:0005634">
    <property type="term" value="C:nucleus"/>
    <property type="evidence" value="ECO:0007669"/>
    <property type="project" value="UniProtKB-SubCell"/>
</dbReference>
<feature type="region of interest" description="Disordered" evidence="17">
    <location>
        <begin position="55"/>
        <end position="81"/>
    </location>
</feature>
<feature type="compositionally biased region" description="Basic and acidic residues" evidence="17">
    <location>
        <begin position="139"/>
        <end position="150"/>
    </location>
</feature>
<evidence type="ECO:0000256" key="7">
    <source>
        <dbReference type="ARBA" id="ARBA00022771"/>
    </source>
</evidence>
<dbReference type="GO" id="GO:0005886">
    <property type="term" value="C:plasma membrane"/>
    <property type="evidence" value="ECO:0007669"/>
    <property type="project" value="UniProtKB-SubCell"/>
</dbReference>
<evidence type="ECO:0000256" key="10">
    <source>
        <dbReference type="ARBA" id="ARBA00023136"/>
    </source>
</evidence>
<dbReference type="FunFam" id="3.30.160.60:FF:002194">
    <property type="entry name" value="STP1p Transcription factor"/>
    <property type="match status" value="1"/>
</dbReference>
<organism evidence="19">
    <name type="scientific">Lachancea kluyveri</name>
    <name type="common">Yeast</name>
    <name type="synonym">Saccharomyces kluyveri</name>
    <dbReference type="NCBI Taxonomy" id="4934"/>
    <lineage>
        <taxon>Eukaryota</taxon>
        <taxon>Fungi</taxon>
        <taxon>Dikarya</taxon>
        <taxon>Ascomycota</taxon>
        <taxon>Saccharomycotina</taxon>
        <taxon>Saccharomycetes</taxon>
        <taxon>Saccharomycetales</taxon>
        <taxon>Saccharomycetaceae</taxon>
        <taxon>Lachancea</taxon>
    </lineage>
</organism>
<evidence type="ECO:0000256" key="9">
    <source>
        <dbReference type="ARBA" id="ARBA00023125"/>
    </source>
</evidence>
<dbReference type="Gene3D" id="3.30.160.60">
    <property type="entry name" value="Classic Zinc Finger"/>
    <property type="match status" value="1"/>
</dbReference>
<dbReference type="InterPro" id="IPR051643">
    <property type="entry name" value="Transcr_Reg_ZincFinger"/>
</dbReference>
<dbReference type="PROSITE" id="PS50157">
    <property type="entry name" value="ZINC_FINGER_C2H2_2"/>
    <property type="match status" value="1"/>
</dbReference>
<dbReference type="GO" id="GO:0008270">
    <property type="term" value="F:zinc ion binding"/>
    <property type="evidence" value="ECO:0007669"/>
    <property type="project" value="UniProtKB-KW"/>
</dbReference>
<dbReference type="PANTHER" id="PTHR24396">
    <property type="entry name" value="ZINC FINGER PROTEIN"/>
    <property type="match status" value="1"/>
</dbReference>
<evidence type="ECO:0000256" key="6">
    <source>
        <dbReference type="ARBA" id="ARBA00022737"/>
    </source>
</evidence>
<dbReference type="GO" id="GO:0008033">
    <property type="term" value="P:tRNA processing"/>
    <property type="evidence" value="ECO:0007669"/>
    <property type="project" value="UniProtKB-KW"/>
</dbReference>
<accession>Q875P4</accession>
<feature type="region of interest" description="Disordered" evidence="17">
    <location>
        <begin position="124"/>
        <end position="157"/>
    </location>
</feature>
<evidence type="ECO:0000313" key="19">
    <source>
        <dbReference type="EMBL" id="AAO32587.1"/>
    </source>
</evidence>